<organism evidence="1 2">
    <name type="scientific">Isachenkonia alkalipeptolytica</name>
    <dbReference type="NCBI Taxonomy" id="2565777"/>
    <lineage>
        <taxon>Bacteria</taxon>
        <taxon>Bacillati</taxon>
        <taxon>Bacillota</taxon>
        <taxon>Clostridia</taxon>
        <taxon>Eubacteriales</taxon>
        <taxon>Clostridiaceae</taxon>
        <taxon>Isachenkonia</taxon>
    </lineage>
</organism>
<protein>
    <submittedName>
        <fullName evidence="1">Uncharacterized protein</fullName>
    </submittedName>
</protein>
<sequence>MEKNTHFGPATEIESIEDDSGRLIFARYENWFSPFYVKEVYGVFHRPGMFLGRPLELFNWTDEEGEEAIVFRKRRFYLGGEDMITAFYGYADESIVTIEIELRNGETKTMKDFSEGVFYYVYYSNTSSVADTVEEIRGYDDVGKLMYRKEGDNFFRW</sequence>
<dbReference type="AlphaFoldDB" id="A0AA43XJ45"/>
<gene>
    <name evidence="1" type="ORF">ISALK_04180</name>
</gene>
<comment type="caution">
    <text evidence="1">The sequence shown here is derived from an EMBL/GenBank/DDBJ whole genome shotgun (WGS) entry which is preliminary data.</text>
</comment>
<evidence type="ECO:0000313" key="1">
    <source>
        <dbReference type="EMBL" id="NBG87692.1"/>
    </source>
</evidence>
<reference evidence="1 2" key="1">
    <citation type="submission" date="2019-04" db="EMBL/GenBank/DDBJ databases">
        <title>Isachenkonia alkalipeptolytica gen. nov. sp. nov. a new anaerobic, alkiliphilic organothrophic bacterium capable to reduce synthesized ferrihydrite isolated from a soda lake.</title>
        <authorList>
            <person name="Toshchakov S.V."/>
            <person name="Zavarzina D.G."/>
            <person name="Zhilina T.N."/>
            <person name="Kostrikina N.A."/>
            <person name="Kublanov I.V."/>
        </authorList>
    </citation>
    <scope>NUCLEOTIDE SEQUENCE [LARGE SCALE GENOMIC DNA]</scope>
    <source>
        <strain evidence="1 2">Z-1701</strain>
    </source>
</reference>
<dbReference type="Proteomes" id="UP000449710">
    <property type="component" value="Unassembled WGS sequence"/>
</dbReference>
<name>A0AA43XJ45_9CLOT</name>
<keyword evidence="2" id="KW-1185">Reference proteome</keyword>
<dbReference type="EMBL" id="SUMG01000003">
    <property type="protein sequence ID" value="NBG87692.1"/>
    <property type="molecule type" value="Genomic_DNA"/>
</dbReference>
<dbReference type="RefSeq" id="WP_160719374.1">
    <property type="nucleotide sequence ID" value="NZ_SUMG01000003.1"/>
</dbReference>
<evidence type="ECO:0000313" key="2">
    <source>
        <dbReference type="Proteomes" id="UP000449710"/>
    </source>
</evidence>
<proteinExistence type="predicted"/>
<accession>A0AA43XJ45</accession>